<keyword evidence="6" id="KW-1185">Reference proteome</keyword>
<dbReference type="InterPro" id="IPR029063">
    <property type="entry name" value="SAM-dependent_MTases_sf"/>
</dbReference>
<dbReference type="GO" id="GO:0043527">
    <property type="term" value="C:tRNA methyltransferase complex"/>
    <property type="evidence" value="ECO:0007669"/>
    <property type="project" value="UniProtKB-ARBA"/>
</dbReference>
<dbReference type="STRING" id="564608.C1N9F7"/>
<dbReference type="AlphaFoldDB" id="C1N9F7"/>
<dbReference type="PANTHER" id="PTHR47313">
    <property type="entry name" value="RIBOSOMAL RNA LARGE SUBUNIT METHYLTRANSFERASE K/L"/>
    <property type="match status" value="1"/>
</dbReference>
<dbReference type="PANTHER" id="PTHR47313:SF1">
    <property type="entry name" value="RIBOSOMAL RNA LARGE SUBUNIT METHYLTRANSFERASE K_L"/>
    <property type="match status" value="1"/>
</dbReference>
<dbReference type="GO" id="GO:0032259">
    <property type="term" value="P:methylation"/>
    <property type="evidence" value="ECO:0007669"/>
    <property type="project" value="UniProtKB-KW"/>
</dbReference>
<dbReference type="InterPro" id="IPR053943">
    <property type="entry name" value="RlmKL-like_Mtase_CS"/>
</dbReference>
<feature type="domain" description="Ribosomal RNA large subunit methyltransferase K/L-like methyltransferase" evidence="4">
    <location>
        <begin position="51"/>
        <end position="259"/>
    </location>
</feature>
<evidence type="ECO:0000259" key="4">
    <source>
        <dbReference type="Pfam" id="PF01170"/>
    </source>
</evidence>
<dbReference type="Proteomes" id="UP000001876">
    <property type="component" value="Unassembled WGS sequence"/>
</dbReference>
<sequence length="276" mass="29563">MKLPHVISSSRWRPPPPTSGHASADVPLFLSLYRDEAVMYRDMSGESLHRRGYRDAAIHRAALNESAAAGVLSLAGYAKCCDNARGPNAVPLPALVDPMCGSGTILIEAALMAGRVAPGLIRADAAARRRSSGTRGDQSAAAYAFERWRVLRTLVPIRPRSHGFNPDAHTSTPFNSASDAFQLHPDAPLNSAPNRPDHDDALLRSVLEQASEIGERSRADGRRPVLLGCDVHAGALSLARRAATAAGVENLIEFSQARSISHWSPYDRVGVVNADP</sequence>
<proteinExistence type="predicted"/>
<dbReference type="Pfam" id="PF01170">
    <property type="entry name" value="UPF0020"/>
    <property type="match status" value="1"/>
</dbReference>
<dbReference type="KEGG" id="mpp:MICPUCDRAFT_54489"/>
<dbReference type="PROSITE" id="PS01261">
    <property type="entry name" value="UPF0020"/>
    <property type="match status" value="1"/>
</dbReference>
<evidence type="ECO:0000256" key="2">
    <source>
        <dbReference type="ARBA" id="ARBA00022679"/>
    </source>
</evidence>
<keyword evidence="2" id="KW-0808">Transferase</keyword>
<dbReference type="EMBL" id="GG663751">
    <property type="protein sequence ID" value="EEH51348.1"/>
    <property type="molecule type" value="Genomic_DNA"/>
</dbReference>
<dbReference type="Gene3D" id="3.40.50.150">
    <property type="entry name" value="Vaccinia Virus protein VP39"/>
    <property type="match status" value="2"/>
</dbReference>
<evidence type="ECO:0000313" key="6">
    <source>
        <dbReference type="Proteomes" id="UP000001876"/>
    </source>
</evidence>
<dbReference type="Gene3D" id="3.30.2130.30">
    <property type="match status" value="1"/>
</dbReference>
<evidence type="ECO:0000256" key="1">
    <source>
        <dbReference type="ARBA" id="ARBA00022603"/>
    </source>
</evidence>
<protein>
    <submittedName>
        <fullName evidence="5">Predicted protein</fullName>
    </submittedName>
</protein>
<feature type="region of interest" description="Disordered" evidence="3">
    <location>
        <begin position="1"/>
        <end position="22"/>
    </location>
</feature>
<dbReference type="SUPFAM" id="SSF53335">
    <property type="entry name" value="S-adenosyl-L-methionine-dependent methyltransferases"/>
    <property type="match status" value="1"/>
</dbReference>
<dbReference type="OrthoDB" id="416496at2759"/>
<dbReference type="eggNOG" id="ENOG502QTIB">
    <property type="taxonomic scope" value="Eukaryota"/>
</dbReference>
<evidence type="ECO:0000313" key="5">
    <source>
        <dbReference type="EMBL" id="EEH51348.1"/>
    </source>
</evidence>
<gene>
    <name evidence="5" type="ORF">MICPUCDRAFT_54489</name>
</gene>
<evidence type="ECO:0000256" key="3">
    <source>
        <dbReference type="SAM" id="MobiDB-lite"/>
    </source>
</evidence>
<keyword evidence="1" id="KW-0489">Methyltransferase</keyword>
<organism evidence="6">
    <name type="scientific">Micromonas pusilla (strain CCMP1545)</name>
    <name type="common">Picoplanktonic green alga</name>
    <dbReference type="NCBI Taxonomy" id="564608"/>
    <lineage>
        <taxon>Eukaryota</taxon>
        <taxon>Viridiplantae</taxon>
        <taxon>Chlorophyta</taxon>
        <taxon>Mamiellophyceae</taxon>
        <taxon>Mamiellales</taxon>
        <taxon>Mamiellaceae</taxon>
        <taxon>Micromonas</taxon>
    </lineage>
</organism>
<name>C1N9F7_MICPC</name>
<dbReference type="GeneID" id="9689884"/>
<accession>C1N9F7</accession>
<dbReference type="GO" id="GO:0008168">
    <property type="term" value="F:methyltransferase activity"/>
    <property type="evidence" value="ECO:0007669"/>
    <property type="project" value="UniProtKB-KW"/>
</dbReference>
<reference evidence="5 6" key="1">
    <citation type="journal article" date="2009" name="Science">
        <title>Green evolution and dynamic adaptations revealed by genomes of the marine picoeukaryotes Micromonas.</title>
        <authorList>
            <person name="Worden A.Z."/>
            <person name="Lee J.H."/>
            <person name="Mock T."/>
            <person name="Rouze P."/>
            <person name="Simmons M.P."/>
            <person name="Aerts A.L."/>
            <person name="Allen A.E."/>
            <person name="Cuvelier M.L."/>
            <person name="Derelle E."/>
            <person name="Everett M.V."/>
            <person name="Foulon E."/>
            <person name="Grimwood J."/>
            <person name="Gundlach H."/>
            <person name="Henrissat B."/>
            <person name="Napoli C."/>
            <person name="McDonald S.M."/>
            <person name="Parker M.S."/>
            <person name="Rombauts S."/>
            <person name="Salamov A."/>
            <person name="Von Dassow P."/>
            <person name="Badger J.H."/>
            <person name="Coutinho P.M."/>
            <person name="Demir E."/>
            <person name="Dubchak I."/>
            <person name="Gentemann C."/>
            <person name="Eikrem W."/>
            <person name="Gready J.E."/>
            <person name="John U."/>
            <person name="Lanier W."/>
            <person name="Lindquist E.A."/>
            <person name="Lucas S."/>
            <person name="Mayer K.F."/>
            <person name="Moreau H."/>
            <person name="Not F."/>
            <person name="Otillar R."/>
            <person name="Panaud O."/>
            <person name="Pangilinan J."/>
            <person name="Paulsen I."/>
            <person name="Piegu B."/>
            <person name="Poliakov A."/>
            <person name="Robbens S."/>
            <person name="Schmutz J."/>
            <person name="Toulza E."/>
            <person name="Wyss T."/>
            <person name="Zelensky A."/>
            <person name="Zhou K."/>
            <person name="Armbrust E.V."/>
            <person name="Bhattacharya D."/>
            <person name="Goodenough U.W."/>
            <person name="Van de Peer Y."/>
            <person name="Grigoriev I.V."/>
        </authorList>
    </citation>
    <scope>NUCLEOTIDE SEQUENCE [LARGE SCALE GENOMIC DNA]</scope>
    <source>
        <strain evidence="5 6">CCMP1545</strain>
    </source>
</reference>
<dbReference type="RefSeq" id="XP_003064443.1">
    <property type="nucleotide sequence ID" value="XM_003064397.1"/>
</dbReference>
<dbReference type="InterPro" id="IPR000241">
    <property type="entry name" value="RlmKL-like_Mtase"/>
</dbReference>